<dbReference type="PATRIC" id="fig|1235802.3.peg.1977"/>
<accession>N2ARX3</accession>
<name>N2ARX3_9FIRM</name>
<dbReference type="HOGENOM" id="CLU_142888_0_0_9"/>
<dbReference type="AlphaFoldDB" id="N2ARX3"/>
<dbReference type="STRING" id="1235802.C823_01867"/>
<dbReference type="Proteomes" id="UP000012589">
    <property type="component" value="Unassembled WGS sequence"/>
</dbReference>
<gene>
    <name evidence="1" type="ORF">C823_01867</name>
</gene>
<comment type="caution">
    <text evidence="1">The sequence shown here is derived from an EMBL/GenBank/DDBJ whole genome shotgun (WGS) entry which is preliminary data.</text>
</comment>
<keyword evidence="2" id="KW-1185">Reference proteome</keyword>
<proteinExistence type="predicted"/>
<organism evidence="1 2">
    <name type="scientific">Eubacterium plexicaudatum ASF492</name>
    <dbReference type="NCBI Taxonomy" id="1235802"/>
    <lineage>
        <taxon>Bacteria</taxon>
        <taxon>Bacillati</taxon>
        <taxon>Bacillota</taxon>
        <taxon>Clostridia</taxon>
        <taxon>Eubacteriales</taxon>
        <taxon>Eubacteriaceae</taxon>
        <taxon>Eubacterium</taxon>
    </lineage>
</organism>
<sequence>MDYDMIVSEYKPKVKVTYKMIMDYIQEKYNISVKSTTIAEVKRSLGLEVGDYNKKDGEINYRKQKITPERQNAVEEALRHFEIIE</sequence>
<protein>
    <submittedName>
        <fullName evidence="1">Uncharacterized protein</fullName>
    </submittedName>
</protein>
<evidence type="ECO:0000313" key="2">
    <source>
        <dbReference type="Proteomes" id="UP000012589"/>
    </source>
</evidence>
<dbReference type="EMBL" id="AQFT01000057">
    <property type="protein sequence ID" value="EMZ28840.1"/>
    <property type="molecule type" value="Genomic_DNA"/>
</dbReference>
<evidence type="ECO:0000313" key="1">
    <source>
        <dbReference type="EMBL" id="EMZ28840.1"/>
    </source>
</evidence>
<reference evidence="1 2" key="1">
    <citation type="journal article" date="2014" name="Genome Announc.">
        <title>Draft genome sequences of the altered schaedler flora, a defined bacterial community from gnotobiotic mice.</title>
        <authorList>
            <person name="Wannemuehler M.J."/>
            <person name="Overstreet A.M."/>
            <person name="Ward D.V."/>
            <person name="Phillips G.J."/>
        </authorList>
    </citation>
    <scope>NUCLEOTIDE SEQUENCE [LARGE SCALE GENOMIC DNA]</scope>
    <source>
        <strain evidence="1 2">ASF492</strain>
    </source>
</reference>
<dbReference type="eggNOG" id="COG2265">
    <property type="taxonomic scope" value="Bacteria"/>
</dbReference>